<sequence>MSPKEEFELELFTLVSKLKYFIEKVHISRDVIKNRPLECIAYLNLTPSTLTSRQSLLTLRRPKPSLCAAPPYRRRLRLQMGKETSPIMRFPWLDFEKIDSFFIETLSSIVESIRTTSFR</sequence>
<reference evidence="2" key="1">
    <citation type="journal article" date="2023" name="Nat. Plants">
        <title>Single-cell RNA sequencing provides a high-resolution roadmap for understanding the multicellular compartmentation of specialized metabolism.</title>
        <authorList>
            <person name="Sun S."/>
            <person name="Shen X."/>
            <person name="Li Y."/>
            <person name="Li Y."/>
            <person name="Wang S."/>
            <person name="Li R."/>
            <person name="Zhang H."/>
            <person name="Shen G."/>
            <person name="Guo B."/>
            <person name="Wei J."/>
            <person name="Xu J."/>
            <person name="St-Pierre B."/>
            <person name="Chen S."/>
            <person name="Sun C."/>
        </authorList>
    </citation>
    <scope>NUCLEOTIDE SEQUENCE [LARGE SCALE GENOMIC DNA]</scope>
</reference>
<protein>
    <submittedName>
        <fullName evidence="1">Uncharacterized protein</fullName>
    </submittedName>
</protein>
<keyword evidence="2" id="KW-1185">Reference proteome</keyword>
<organism evidence="1 2">
    <name type="scientific">Catharanthus roseus</name>
    <name type="common">Madagascar periwinkle</name>
    <name type="synonym">Vinca rosea</name>
    <dbReference type="NCBI Taxonomy" id="4058"/>
    <lineage>
        <taxon>Eukaryota</taxon>
        <taxon>Viridiplantae</taxon>
        <taxon>Streptophyta</taxon>
        <taxon>Embryophyta</taxon>
        <taxon>Tracheophyta</taxon>
        <taxon>Spermatophyta</taxon>
        <taxon>Magnoliopsida</taxon>
        <taxon>eudicotyledons</taxon>
        <taxon>Gunneridae</taxon>
        <taxon>Pentapetalae</taxon>
        <taxon>asterids</taxon>
        <taxon>lamiids</taxon>
        <taxon>Gentianales</taxon>
        <taxon>Apocynaceae</taxon>
        <taxon>Rauvolfioideae</taxon>
        <taxon>Vinceae</taxon>
        <taxon>Catharanthinae</taxon>
        <taxon>Catharanthus</taxon>
    </lineage>
</organism>
<evidence type="ECO:0000313" key="1">
    <source>
        <dbReference type="EMBL" id="KAI5676516.1"/>
    </source>
</evidence>
<evidence type="ECO:0000313" key="2">
    <source>
        <dbReference type="Proteomes" id="UP001060085"/>
    </source>
</evidence>
<gene>
    <name evidence="1" type="ORF">M9H77_07466</name>
</gene>
<name>A0ACC0BV22_CATRO</name>
<dbReference type="EMBL" id="CM044702">
    <property type="protein sequence ID" value="KAI5676516.1"/>
    <property type="molecule type" value="Genomic_DNA"/>
</dbReference>
<dbReference type="Proteomes" id="UP001060085">
    <property type="component" value="Linkage Group LG02"/>
</dbReference>
<comment type="caution">
    <text evidence="1">The sequence shown here is derived from an EMBL/GenBank/DDBJ whole genome shotgun (WGS) entry which is preliminary data.</text>
</comment>
<accession>A0ACC0BV22</accession>
<proteinExistence type="predicted"/>